<evidence type="ECO:0000313" key="1">
    <source>
        <dbReference type="EMBL" id="MDG3007699.1"/>
    </source>
</evidence>
<dbReference type="Proteomes" id="UP001216907">
    <property type="component" value="Unassembled WGS sequence"/>
</dbReference>
<reference evidence="1 2" key="1">
    <citation type="submission" date="2023-03" db="EMBL/GenBank/DDBJ databases">
        <title>Paludisphaera mucosa sp. nov. a novel planctomycete from northern fen.</title>
        <authorList>
            <person name="Ivanova A."/>
        </authorList>
    </citation>
    <scope>NUCLEOTIDE SEQUENCE [LARGE SCALE GENOMIC DNA]</scope>
    <source>
        <strain evidence="1 2">Pla2</strain>
    </source>
</reference>
<dbReference type="RefSeq" id="WP_277863972.1">
    <property type="nucleotide sequence ID" value="NZ_JARRAG010000002.1"/>
</dbReference>
<accession>A0ABT6FJI7</accession>
<sequence>MSANHHRAAAKAFTRWAWKSGRLAFEPLAGLTGYDALEDSRHDR</sequence>
<protein>
    <submittedName>
        <fullName evidence="1">Uncharacterized protein</fullName>
    </submittedName>
</protein>
<gene>
    <name evidence="1" type="ORF">PZE19_28380</name>
</gene>
<keyword evidence="2" id="KW-1185">Reference proteome</keyword>
<organism evidence="1 2">
    <name type="scientific">Paludisphaera mucosa</name>
    <dbReference type="NCBI Taxonomy" id="3030827"/>
    <lineage>
        <taxon>Bacteria</taxon>
        <taxon>Pseudomonadati</taxon>
        <taxon>Planctomycetota</taxon>
        <taxon>Planctomycetia</taxon>
        <taxon>Isosphaerales</taxon>
        <taxon>Isosphaeraceae</taxon>
        <taxon>Paludisphaera</taxon>
    </lineage>
</organism>
<name>A0ABT6FJI7_9BACT</name>
<dbReference type="EMBL" id="JARRAG010000002">
    <property type="protein sequence ID" value="MDG3007699.1"/>
    <property type="molecule type" value="Genomic_DNA"/>
</dbReference>
<proteinExistence type="predicted"/>
<evidence type="ECO:0000313" key="2">
    <source>
        <dbReference type="Proteomes" id="UP001216907"/>
    </source>
</evidence>
<comment type="caution">
    <text evidence="1">The sequence shown here is derived from an EMBL/GenBank/DDBJ whole genome shotgun (WGS) entry which is preliminary data.</text>
</comment>